<dbReference type="Gene3D" id="1.20.1280.50">
    <property type="match status" value="1"/>
</dbReference>
<proteinExistence type="predicted"/>
<gene>
    <name evidence="1" type="ORF">Tsubulata_040427</name>
</gene>
<reference evidence="1" key="2">
    <citation type="journal article" date="2023" name="Plants (Basel)">
        <title>Annotation of the Turnera subulata (Passifloraceae) Draft Genome Reveals the S-Locus Evolved after the Divergence of Turneroideae from Passifloroideae in a Stepwise Manner.</title>
        <authorList>
            <person name="Henning P.M."/>
            <person name="Roalson E.H."/>
            <person name="Mir W."/>
            <person name="McCubbin A.G."/>
            <person name="Shore J.S."/>
        </authorList>
    </citation>
    <scope>NUCLEOTIDE SEQUENCE</scope>
    <source>
        <strain evidence="1">F60SS</strain>
    </source>
</reference>
<name>A0A9Q0FWN4_9ROSI</name>
<organism evidence="1 2">
    <name type="scientific">Turnera subulata</name>
    <dbReference type="NCBI Taxonomy" id="218843"/>
    <lineage>
        <taxon>Eukaryota</taxon>
        <taxon>Viridiplantae</taxon>
        <taxon>Streptophyta</taxon>
        <taxon>Embryophyta</taxon>
        <taxon>Tracheophyta</taxon>
        <taxon>Spermatophyta</taxon>
        <taxon>Magnoliopsida</taxon>
        <taxon>eudicotyledons</taxon>
        <taxon>Gunneridae</taxon>
        <taxon>Pentapetalae</taxon>
        <taxon>rosids</taxon>
        <taxon>fabids</taxon>
        <taxon>Malpighiales</taxon>
        <taxon>Passifloraceae</taxon>
        <taxon>Turnera</taxon>
    </lineage>
</organism>
<evidence type="ECO:0008006" key="3">
    <source>
        <dbReference type="Google" id="ProtNLM"/>
    </source>
</evidence>
<dbReference type="SUPFAM" id="SSF81383">
    <property type="entry name" value="F-box domain"/>
    <property type="match status" value="1"/>
</dbReference>
<dbReference type="EMBL" id="JAKUCV010003682">
    <property type="protein sequence ID" value="KAJ4838025.1"/>
    <property type="molecule type" value="Genomic_DNA"/>
</dbReference>
<reference evidence="1" key="1">
    <citation type="submission" date="2022-02" db="EMBL/GenBank/DDBJ databases">
        <authorList>
            <person name="Henning P.M."/>
            <person name="McCubbin A.G."/>
            <person name="Shore J.S."/>
        </authorList>
    </citation>
    <scope>NUCLEOTIDE SEQUENCE</scope>
    <source>
        <strain evidence="1">F60SS</strain>
        <tissue evidence="1">Leaves</tissue>
    </source>
</reference>
<comment type="caution">
    <text evidence="1">The sequence shown here is derived from an EMBL/GenBank/DDBJ whole genome shotgun (WGS) entry which is preliminary data.</text>
</comment>
<accession>A0A9Q0FWN4</accession>
<evidence type="ECO:0000313" key="1">
    <source>
        <dbReference type="EMBL" id="KAJ4838025.1"/>
    </source>
</evidence>
<protein>
    <recommendedName>
        <fullName evidence="3">F-box domain-containing protein</fullName>
    </recommendedName>
</protein>
<evidence type="ECO:0000313" key="2">
    <source>
        <dbReference type="Proteomes" id="UP001141552"/>
    </source>
</evidence>
<sequence length="405" mass="45466">MFVAPSVWNSCREMDDDDSLTGVPESTNMKTNPQSICPTGTQRKRMRKDEAVVTIPDDIAFSILSLLPASFLYEECRFACRAWAEMLRCPQFVKSHLSRTHPSGFLIQKFNLATSTPDIQSVAIEDWKNIRVSDVSLPSPGRIVCSSDGVVLFLRGALSSERIQHYIANPVTGRVLKLPDPNNFELSHEFSGIARIPNTGELKVVVLSKYYPKELSALTVGEGMQWRKLRSPPRIFKIRNFYLNHSYSVSGVVYSAEDDSVSAVDLCDESVHNVMFPEKSRWGMWGKRIVCSSDSLYLIDEHPIPNNGFLRLWLLKDLHRKEWVKIQNLNISGMPSLRGSPLPLIWLESEQVLVVKTVRKYLKGVEEVGSAESTSARVVSIGLAMGDTAWLAADSLLFPWGISMD</sequence>
<keyword evidence="2" id="KW-1185">Reference proteome</keyword>
<dbReference type="OrthoDB" id="1918594at2759"/>
<dbReference type="InterPro" id="IPR036047">
    <property type="entry name" value="F-box-like_dom_sf"/>
</dbReference>
<dbReference type="Proteomes" id="UP001141552">
    <property type="component" value="Unassembled WGS sequence"/>
</dbReference>
<dbReference type="PANTHER" id="PTHR31672:SF13">
    <property type="entry name" value="F-BOX PROTEIN CPR30-LIKE"/>
    <property type="match status" value="1"/>
</dbReference>
<dbReference type="InterPro" id="IPR050796">
    <property type="entry name" value="SCF_F-box_component"/>
</dbReference>
<dbReference type="AlphaFoldDB" id="A0A9Q0FWN4"/>
<dbReference type="PANTHER" id="PTHR31672">
    <property type="entry name" value="BNACNNG10540D PROTEIN"/>
    <property type="match status" value="1"/>
</dbReference>